<name>A0AAW0N1Z1_9GOBI</name>
<evidence type="ECO:0000313" key="1">
    <source>
        <dbReference type="EMBL" id="KAK7887179.1"/>
    </source>
</evidence>
<comment type="caution">
    <text evidence="1">The sequence shown here is derived from an EMBL/GenBank/DDBJ whole genome shotgun (WGS) entry which is preliminary data.</text>
</comment>
<keyword evidence="2" id="KW-1185">Reference proteome</keyword>
<evidence type="ECO:0000313" key="2">
    <source>
        <dbReference type="Proteomes" id="UP001460270"/>
    </source>
</evidence>
<sequence>MAAVFGTPVSGQKPMAWTLLLWRLDGSTEVYVFIWVCYGFVDFDSPAAAQKAVASLKASGVQAQMAKRKWEQMKTEVKVEQCVGVCALVFVITVDLRDDYCYSRTPPLPHLRFLRQALRQTALTSVTGKLDRYIRLAQPMLSFFFSVTPCAPLFWTCLCGAGAVSSRSFYSRVKSGHTERR</sequence>
<dbReference type="AlphaFoldDB" id="A0AAW0N1Z1"/>
<organism evidence="1 2">
    <name type="scientific">Mugilogobius chulae</name>
    <name type="common">yellowstripe goby</name>
    <dbReference type="NCBI Taxonomy" id="88201"/>
    <lineage>
        <taxon>Eukaryota</taxon>
        <taxon>Metazoa</taxon>
        <taxon>Chordata</taxon>
        <taxon>Craniata</taxon>
        <taxon>Vertebrata</taxon>
        <taxon>Euteleostomi</taxon>
        <taxon>Actinopterygii</taxon>
        <taxon>Neopterygii</taxon>
        <taxon>Teleostei</taxon>
        <taxon>Neoteleostei</taxon>
        <taxon>Acanthomorphata</taxon>
        <taxon>Gobiaria</taxon>
        <taxon>Gobiiformes</taxon>
        <taxon>Gobioidei</taxon>
        <taxon>Gobiidae</taxon>
        <taxon>Gobionellinae</taxon>
        <taxon>Mugilogobius</taxon>
    </lineage>
</organism>
<proteinExistence type="predicted"/>
<dbReference type="EMBL" id="JBBPFD010000019">
    <property type="protein sequence ID" value="KAK7887179.1"/>
    <property type="molecule type" value="Genomic_DNA"/>
</dbReference>
<dbReference type="Proteomes" id="UP001460270">
    <property type="component" value="Unassembled WGS sequence"/>
</dbReference>
<reference evidence="2" key="1">
    <citation type="submission" date="2024-04" db="EMBL/GenBank/DDBJ databases">
        <title>Salinicola lusitanus LLJ914,a marine bacterium isolated from the Okinawa Trough.</title>
        <authorList>
            <person name="Li J."/>
        </authorList>
    </citation>
    <scope>NUCLEOTIDE SEQUENCE [LARGE SCALE GENOMIC DNA]</scope>
</reference>
<gene>
    <name evidence="1" type="ORF">WMY93_026800</name>
</gene>
<protein>
    <submittedName>
        <fullName evidence="1">Uncharacterized protein</fullName>
    </submittedName>
</protein>
<accession>A0AAW0N1Z1</accession>